<dbReference type="OrthoDB" id="10483295at2759"/>
<reference evidence="1 2" key="1">
    <citation type="submission" date="2015-01" db="EMBL/GenBank/DDBJ databases">
        <title>Evolution of Trichinella species and genotypes.</title>
        <authorList>
            <person name="Korhonen P.K."/>
            <person name="Edoardo P."/>
            <person name="Giuseppe L.R."/>
            <person name="Gasser R.B."/>
        </authorList>
    </citation>
    <scope>NUCLEOTIDE SEQUENCE [LARGE SCALE GENOMIC DNA]</scope>
    <source>
        <strain evidence="1">ISS37</strain>
    </source>
</reference>
<dbReference type="Proteomes" id="UP000054630">
    <property type="component" value="Unassembled WGS sequence"/>
</dbReference>
<accession>A0A0V0RHR6</accession>
<protein>
    <submittedName>
        <fullName evidence="1">Uncharacterized protein</fullName>
    </submittedName>
</protein>
<gene>
    <name evidence="1" type="ORF">T07_6968</name>
</gene>
<proteinExistence type="predicted"/>
<name>A0A0V0RHR6_9BILA</name>
<dbReference type="AlphaFoldDB" id="A0A0V0RHR6"/>
<organism evidence="1 2">
    <name type="scientific">Trichinella nelsoni</name>
    <dbReference type="NCBI Taxonomy" id="6336"/>
    <lineage>
        <taxon>Eukaryota</taxon>
        <taxon>Metazoa</taxon>
        <taxon>Ecdysozoa</taxon>
        <taxon>Nematoda</taxon>
        <taxon>Enoplea</taxon>
        <taxon>Dorylaimia</taxon>
        <taxon>Trichinellida</taxon>
        <taxon>Trichinellidae</taxon>
        <taxon>Trichinella</taxon>
    </lineage>
</organism>
<dbReference type="EMBL" id="JYDL01000183">
    <property type="protein sequence ID" value="KRX13800.1"/>
    <property type="molecule type" value="Genomic_DNA"/>
</dbReference>
<evidence type="ECO:0000313" key="1">
    <source>
        <dbReference type="EMBL" id="KRX13800.1"/>
    </source>
</evidence>
<sequence length="162" mass="17212">MWRVACLQSGHGQNPAFPRSVALRARWLSLGSASFVGAVASEVAQATALKALHCSPYGLQRGTTAPASPPTCPCAGPKLSVLARPTFPEAASSTVLRWPSSISVTLSAKWRAFVRVACSRRQSSRWISLDARPRMKLLINSLSDLSALHPTSATSLAKSRTG</sequence>
<keyword evidence="2" id="KW-1185">Reference proteome</keyword>
<evidence type="ECO:0000313" key="2">
    <source>
        <dbReference type="Proteomes" id="UP000054630"/>
    </source>
</evidence>
<comment type="caution">
    <text evidence="1">The sequence shown here is derived from an EMBL/GenBank/DDBJ whole genome shotgun (WGS) entry which is preliminary data.</text>
</comment>